<accession>A0A0C9ZTL9</accession>
<proteinExistence type="predicted"/>
<sequence length="59" mass="6601">MPTSRSNQSYCYCSETLQKAGHMTSKMPLKPTAVVLQSPGVSSYRIDFNPPERPKARAR</sequence>
<reference evidence="2" key="2">
    <citation type="submission" date="2015-01" db="EMBL/GenBank/DDBJ databases">
        <title>Evolutionary Origins and Diversification of the Mycorrhizal Mutualists.</title>
        <authorList>
            <consortium name="DOE Joint Genome Institute"/>
            <consortium name="Mycorrhizal Genomics Consortium"/>
            <person name="Kohler A."/>
            <person name="Kuo A."/>
            <person name="Nagy L.G."/>
            <person name="Floudas D."/>
            <person name="Copeland A."/>
            <person name="Barry K.W."/>
            <person name="Cichocki N."/>
            <person name="Veneault-Fourrey C."/>
            <person name="LaButti K."/>
            <person name="Lindquist E.A."/>
            <person name="Lipzen A."/>
            <person name="Lundell T."/>
            <person name="Morin E."/>
            <person name="Murat C."/>
            <person name="Riley R."/>
            <person name="Ohm R."/>
            <person name="Sun H."/>
            <person name="Tunlid A."/>
            <person name="Henrissat B."/>
            <person name="Grigoriev I.V."/>
            <person name="Hibbett D.S."/>
            <person name="Martin F."/>
        </authorList>
    </citation>
    <scope>NUCLEOTIDE SEQUENCE [LARGE SCALE GENOMIC DNA]</scope>
    <source>
        <strain evidence="2">441</strain>
    </source>
</reference>
<keyword evidence="2" id="KW-1185">Reference proteome</keyword>
<evidence type="ECO:0000313" key="1">
    <source>
        <dbReference type="EMBL" id="KIK25597.1"/>
    </source>
</evidence>
<organism evidence="1 2">
    <name type="scientific">Pisolithus microcarpus 441</name>
    <dbReference type="NCBI Taxonomy" id="765257"/>
    <lineage>
        <taxon>Eukaryota</taxon>
        <taxon>Fungi</taxon>
        <taxon>Dikarya</taxon>
        <taxon>Basidiomycota</taxon>
        <taxon>Agaricomycotina</taxon>
        <taxon>Agaricomycetes</taxon>
        <taxon>Agaricomycetidae</taxon>
        <taxon>Boletales</taxon>
        <taxon>Sclerodermatineae</taxon>
        <taxon>Pisolithaceae</taxon>
        <taxon>Pisolithus</taxon>
    </lineage>
</organism>
<dbReference type="AlphaFoldDB" id="A0A0C9ZTL9"/>
<dbReference type="Proteomes" id="UP000054018">
    <property type="component" value="Unassembled WGS sequence"/>
</dbReference>
<evidence type="ECO:0000313" key="2">
    <source>
        <dbReference type="Proteomes" id="UP000054018"/>
    </source>
</evidence>
<reference evidence="1 2" key="1">
    <citation type="submission" date="2014-04" db="EMBL/GenBank/DDBJ databases">
        <authorList>
            <consortium name="DOE Joint Genome Institute"/>
            <person name="Kuo A."/>
            <person name="Kohler A."/>
            <person name="Costa M.D."/>
            <person name="Nagy L.G."/>
            <person name="Floudas D."/>
            <person name="Copeland A."/>
            <person name="Barry K.W."/>
            <person name="Cichocki N."/>
            <person name="Veneault-Fourrey C."/>
            <person name="LaButti K."/>
            <person name="Lindquist E.A."/>
            <person name="Lipzen A."/>
            <person name="Lundell T."/>
            <person name="Morin E."/>
            <person name="Murat C."/>
            <person name="Sun H."/>
            <person name="Tunlid A."/>
            <person name="Henrissat B."/>
            <person name="Grigoriev I.V."/>
            <person name="Hibbett D.S."/>
            <person name="Martin F."/>
            <person name="Nordberg H.P."/>
            <person name="Cantor M.N."/>
            <person name="Hua S.X."/>
        </authorList>
    </citation>
    <scope>NUCLEOTIDE SEQUENCE [LARGE SCALE GENOMIC DNA]</scope>
    <source>
        <strain evidence="1 2">441</strain>
    </source>
</reference>
<dbReference type="HOGENOM" id="CLU_2961726_0_0_1"/>
<protein>
    <submittedName>
        <fullName evidence="1">Uncharacterized protein</fullName>
    </submittedName>
</protein>
<gene>
    <name evidence="1" type="ORF">PISMIDRAFT_677243</name>
</gene>
<name>A0A0C9ZTL9_9AGAM</name>
<dbReference type="EMBL" id="KN833707">
    <property type="protein sequence ID" value="KIK25597.1"/>
    <property type="molecule type" value="Genomic_DNA"/>
</dbReference>